<sequence>MNFQTTARVARIDHSLPGFGECVAILYSDKKRSSATSNQGENLSVEVPSSAFPPQTPKDQVDGVLKAIDDCSDELKDLHSAIRKGLGAQQGIEAAQQAGRIGLHFIPGGPAITLGAGVALFGTGSASKAIADKLAITSKLEETGQNIGRVLMTANKDALERARQNDDSTFLQLSYFEQPVSLNDVQAAGLMLQLNPGATSELRKKILSKAMDDVKNNAEQAENRFPVASMINKQSEHAVCPDMPDYNPPVYQEEPLPPVFEVKKRDGQVKPVGTILLTAKNAIFKVPIAMIKHSKAHKAAKANTEHGMPALGDFVIRRGLMLTRTQTTKVDNKLQSTLIMLPPVWDSWNPNCQDLPMLLAPPVLNSRNNPELMKTLGASLDGFVHKGEYDFAHGTGRLQPDTQSSSYVPIRLLPECERENPDLAKKCAVCSKDFGIVLSKHNCRACGKVVCDLCSKNRVALEGVPSRVCNSCIVTSGTIDPAMGLEAPMPSVQSEGRRGRRGRNQQPQTTGGRR</sequence>
<keyword evidence="1" id="KW-0479">Metal-binding</keyword>
<dbReference type="InterPro" id="IPR013083">
    <property type="entry name" value="Znf_RING/FYVE/PHD"/>
</dbReference>
<dbReference type="InterPro" id="IPR017455">
    <property type="entry name" value="Znf_FYVE-rel"/>
</dbReference>
<dbReference type="Gene3D" id="3.30.40.10">
    <property type="entry name" value="Zinc/RING finger domain, C3HC4 (zinc finger)"/>
    <property type="match status" value="1"/>
</dbReference>
<evidence type="ECO:0000256" key="1">
    <source>
        <dbReference type="ARBA" id="ARBA00022723"/>
    </source>
</evidence>
<dbReference type="AlphaFoldDB" id="A0A0L0G917"/>
<dbReference type="Proteomes" id="UP000054560">
    <property type="component" value="Unassembled WGS sequence"/>
</dbReference>
<dbReference type="InterPro" id="IPR000306">
    <property type="entry name" value="Znf_FYVE"/>
</dbReference>
<dbReference type="OrthoDB" id="70570at2759"/>
<feature type="region of interest" description="Disordered" evidence="5">
    <location>
        <begin position="37"/>
        <end position="57"/>
    </location>
</feature>
<dbReference type="RefSeq" id="XP_014158640.1">
    <property type="nucleotide sequence ID" value="XM_014303165.1"/>
</dbReference>
<dbReference type="InterPro" id="IPR052113">
    <property type="entry name" value="FYVE-type_Zinc_Finger"/>
</dbReference>
<feature type="region of interest" description="Disordered" evidence="5">
    <location>
        <begin position="483"/>
        <end position="514"/>
    </location>
</feature>
<dbReference type="PANTHER" id="PTHR39490">
    <property type="entry name" value="ARRESTIN DOMAIN-CONTAINING PROTEIN D"/>
    <property type="match status" value="1"/>
</dbReference>
<keyword evidence="8" id="KW-1185">Reference proteome</keyword>
<feature type="domain" description="FYVE-type" evidence="6">
    <location>
        <begin position="421"/>
        <end position="477"/>
    </location>
</feature>
<evidence type="ECO:0000256" key="5">
    <source>
        <dbReference type="SAM" id="MobiDB-lite"/>
    </source>
</evidence>
<evidence type="ECO:0000256" key="2">
    <source>
        <dbReference type="ARBA" id="ARBA00022771"/>
    </source>
</evidence>
<reference evidence="7 8" key="1">
    <citation type="submission" date="2011-02" db="EMBL/GenBank/DDBJ databases">
        <title>The Genome Sequence of Sphaeroforma arctica JP610.</title>
        <authorList>
            <consortium name="The Broad Institute Genome Sequencing Platform"/>
            <person name="Russ C."/>
            <person name="Cuomo C."/>
            <person name="Young S.K."/>
            <person name="Zeng Q."/>
            <person name="Gargeya S."/>
            <person name="Alvarado L."/>
            <person name="Berlin A."/>
            <person name="Chapman S.B."/>
            <person name="Chen Z."/>
            <person name="Freedman E."/>
            <person name="Gellesch M."/>
            <person name="Goldberg J."/>
            <person name="Griggs A."/>
            <person name="Gujja S."/>
            <person name="Heilman E."/>
            <person name="Heiman D."/>
            <person name="Howarth C."/>
            <person name="Mehta T."/>
            <person name="Neiman D."/>
            <person name="Pearson M."/>
            <person name="Roberts A."/>
            <person name="Saif S."/>
            <person name="Shea T."/>
            <person name="Shenoy N."/>
            <person name="Sisk P."/>
            <person name="Stolte C."/>
            <person name="Sykes S."/>
            <person name="White J."/>
            <person name="Yandava C."/>
            <person name="Burger G."/>
            <person name="Gray M.W."/>
            <person name="Holland P.W.H."/>
            <person name="King N."/>
            <person name="Lang F.B.F."/>
            <person name="Roger A.J."/>
            <person name="Ruiz-Trillo I."/>
            <person name="Haas B."/>
            <person name="Nusbaum C."/>
            <person name="Birren B."/>
        </authorList>
    </citation>
    <scope>NUCLEOTIDE SEQUENCE [LARGE SCALE GENOMIC DNA]</scope>
    <source>
        <strain evidence="7 8">JP610</strain>
    </source>
</reference>
<feature type="compositionally biased region" description="Low complexity" evidence="5">
    <location>
        <begin position="504"/>
        <end position="514"/>
    </location>
</feature>
<keyword evidence="3" id="KW-0862">Zinc</keyword>
<evidence type="ECO:0000313" key="8">
    <source>
        <dbReference type="Proteomes" id="UP000054560"/>
    </source>
</evidence>
<gene>
    <name evidence="7" type="ORF">SARC_03050</name>
</gene>
<dbReference type="GO" id="GO:0008270">
    <property type="term" value="F:zinc ion binding"/>
    <property type="evidence" value="ECO:0007669"/>
    <property type="project" value="UniProtKB-KW"/>
</dbReference>
<organism evidence="7 8">
    <name type="scientific">Sphaeroforma arctica JP610</name>
    <dbReference type="NCBI Taxonomy" id="667725"/>
    <lineage>
        <taxon>Eukaryota</taxon>
        <taxon>Ichthyosporea</taxon>
        <taxon>Ichthyophonida</taxon>
        <taxon>Sphaeroforma</taxon>
    </lineage>
</organism>
<dbReference type="InterPro" id="IPR011011">
    <property type="entry name" value="Znf_FYVE_PHD"/>
</dbReference>
<evidence type="ECO:0000313" key="7">
    <source>
        <dbReference type="EMBL" id="KNC84738.1"/>
    </source>
</evidence>
<dbReference type="Pfam" id="PF01363">
    <property type="entry name" value="FYVE"/>
    <property type="match status" value="1"/>
</dbReference>
<evidence type="ECO:0000256" key="4">
    <source>
        <dbReference type="PROSITE-ProRule" id="PRU00091"/>
    </source>
</evidence>
<dbReference type="SUPFAM" id="SSF57903">
    <property type="entry name" value="FYVE/PHD zinc finger"/>
    <property type="match status" value="1"/>
</dbReference>
<proteinExistence type="predicted"/>
<dbReference type="PANTHER" id="PTHR39490:SF8">
    <property type="entry name" value="ZINC FINGER FYVE DOMAIN-CONTAINING PROTEIN 21"/>
    <property type="match status" value="1"/>
</dbReference>
<evidence type="ECO:0000259" key="6">
    <source>
        <dbReference type="PROSITE" id="PS50178"/>
    </source>
</evidence>
<dbReference type="STRING" id="667725.A0A0L0G917"/>
<dbReference type="GeneID" id="25903554"/>
<dbReference type="PROSITE" id="PS50178">
    <property type="entry name" value="ZF_FYVE"/>
    <property type="match status" value="1"/>
</dbReference>
<dbReference type="eggNOG" id="KOG1729">
    <property type="taxonomic scope" value="Eukaryota"/>
</dbReference>
<dbReference type="EMBL" id="KQ241744">
    <property type="protein sequence ID" value="KNC84738.1"/>
    <property type="molecule type" value="Genomic_DNA"/>
</dbReference>
<evidence type="ECO:0000256" key="3">
    <source>
        <dbReference type="ARBA" id="ARBA00022833"/>
    </source>
</evidence>
<name>A0A0L0G917_9EUKA</name>
<protein>
    <recommendedName>
        <fullName evidence="6">FYVE-type domain-containing protein</fullName>
    </recommendedName>
</protein>
<accession>A0A0L0G917</accession>
<keyword evidence="2 4" id="KW-0863">Zinc-finger</keyword>
<dbReference type="SMART" id="SM00064">
    <property type="entry name" value="FYVE"/>
    <property type="match status" value="1"/>
</dbReference>